<dbReference type="InterPro" id="IPR028098">
    <property type="entry name" value="Glyco_trans_4-like_N"/>
</dbReference>
<protein>
    <recommendedName>
        <fullName evidence="1">D-inositol 3-phosphate glycosyltransferase</fullName>
    </recommendedName>
</protein>
<dbReference type="InterPro" id="IPR050194">
    <property type="entry name" value="Glycosyltransferase_grp1"/>
</dbReference>
<dbReference type="GO" id="GO:0016758">
    <property type="term" value="F:hexosyltransferase activity"/>
    <property type="evidence" value="ECO:0007669"/>
    <property type="project" value="TreeGrafter"/>
</dbReference>
<comment type="caution">
    <text evidence="6">The sequence shown here is derived from an EMBL/GenBank/DDBJ whole genome shotgun (WGS) entry which is preliminary data.</text>
</comment>
<keyword evidence="2" id="KW-0328">Glycosyltransferase</keyword>
<evidence type="ECO:0000313" key="7">
    <source>
        <dbReference type="Proteomes" id="UP000298017"/>
    </source>
</evidence>
<organism evidence="6 7">
    <name type="scientific">Kocuria rhizophila</name>
    <dbReference type="NCBI Taxonomy" id="72000"/>
    <lineage>
        <taxon>Bacteria</taxon>
        <taxon>Bacillati</taxon>
        <taxon>Actinomycetota</taxon>
        <taxon>Actinomycetes</taxon>
        <taxon>Micrococcales</taxon>
        <taxon>Micrococcaceae</taxon>
        <taxon>Kocuria</taxon>
    </lineage>
</organism>
<feature type="domain" description="Glycosyltransferase subfamily 4-like N-terminal" evidence="5">
    <location>
        <begin position="27"/>
        <end position="199"/>
    </location>
</feature>
<evidence type="ECO:0000259" key="4">
    <source>
        <dbReference type="Pfam" id="PF00534"/>
    </source>
</evidence>
<dbReference type="PANTHER" id="PTHR45947:SF3">
    <property type="entry name" value="SULFOQUINOVOSYL TRANSFERASE SQD2"/>
    <property type="match status" value="1"/>
</dbReference>
<dbReference type="PANTHER" id="PTHR45947">
    <property type="entry name" value="SULFOQUINOVOSYL TRANSFERASE SQD2"/>
    <property type="match status" value="1"/>
</dbReference>
<proteinExistence type="predicted"/>
<dbReference type="Pfam" id="PF00534">
    <property type="entry name" value="Glycos_transf_1"/>
    <property type="match status" value="1"/>
</dbReference>
<name>A0AAX2SF23_KOCRH</name>
<keyword evidence="7" id="KW-1185">Reference proteome</keyword>
<evidence type="ECO:0000259" key="5">
    <source>
        <dbReference type="Pfam" id="PF13439"/>
    </source>
</evidence>
<dbReference type="Gene3D" id="3.40.50.2000">
    <property type="entry name" value="Glycogen Phosphorylase B"/>
    <property type="match status" value="2"/>
</dbReference>
<feature type="domain" description="Glycosyl transferase family 1" evidence="4">
    <location>
        <begin position="213"/>
        <end position="359"/>
    </location>
</feature>
<evidence type="ECO:0000256" key="2">
    <source>
        <dbReference type="ARBA" id="ARBA00022676"/>
    </source>
</evidence>
<dbReference type="InterPro" id="IPR001296">
    <property type="entry name" value="Glyco_trans_1"/>
</dbReference>
<evidence type="ECO:0000256" key="1">
    <source>
        <dbReference type="ARBA" id="ARBA00021292"/>
    </source>
</evidence>
<accession>A0AAX2SF23</accession>
<dbReference type="SUPFAM" id="SSF53756">
    <property type="entry name" value="UDP-Glycosyltransferase/glycogen phosphorylase"/>
    <property type="match status" value="1"/>
</dbReference>
<dbReference type="Pfam" id="PF13439">
    <property type="entry name" value="Glyco_transf_4"/>
    <property type="match status" value="1"/>
</dbReference>
<dbReference type="Proteomes" id="UP000298017">
    <property type="component" value="Unassembled WGS sequence"/>
</dbReference>
<sequence length="407" mass="44646">MTLRWGAAPTLGTVRIALVAEQFLPHVNGVTHSVIRVLEHLRDRGHEAMVIAPSYEKTLFLGSVDHVDGVRIERIPSLPLAGYPEVRVASCSVARMQRILNRFAPDVVHVASPFILGWQAIQAANGLGLPCVAVYQTDVPGYAARYGAPVLEKAMWSHVRTMHNTATLTLAPSTASTAALHEHGVQRVHMWRRGVDTARFRPELRDHAWRERVGGGRRLVGYVGRLAPEKQVSDLVVLDSLPDTRVVVIGSGPEKESLRTLLPNAHFEGFLTGTELATAMASLDVFVHPGEHETFCQTIQEAMASGVPVVAVGRGGPLDLVDSSRTGWLYRPGDTEQLRERVRDLVGDDAKRLAFARTAHRTVQPRTWAGVCVQLVEHYERARTVNARRLRARAGSSLERTGPAGSQ</sequence>
<dbReference type="GO" id="GO:1901137">
    <property type="term" value="P:carbohydrate derivative biosynthetic process"/>
    <property type="evidence" value="ECO:0007669"/>
    <property type="project" value="UniProtKB-ARBA"/>
</dbReference>
<keyword evidence="3" id="KW-0808">Transferase</keyword>
<dbReference type="AlphaFoldDB" id="A0AAX2SF23"/>
<dbReference type="CDD" id="cd03814">
    <property type="entry name" value="GT4-like"/>
    <property type="match status" value="1"/>
</dbReference>
<gene>
    <name evidence="6" type="ORF">E4P33_04600</name>
</gene>
<evidence type="ECO:0000256" key="3">
    <source>
        <dbReference type="ARBA" id="ARBA00022679"/>
    </source>
</evidence>
<dbReference type="EMBL" id="SPNK01000003">
    <property type="protein sequence ID" value="TFI02322.1"/>
    <property type="molecule type" value="Genomic_DNA"/>
</dbReference>
<evidence type="ECO:0000313" key="6">
    <source>
        <dbReference type="EMBL" id="TFI02322.1"/>
    </source>
</evidence>
<reference evidence="6 7" key="1">
    <citation type="submission" date="2019-03" db="EMBL/GenBank/DDBJ databases">
        <title>Genome Sequencing and Assembly of Various Microbes Isolated from Alder Root Nodule.</title>
        <authorList>
            <person name="Swanson E."/>
            <person name="Sevigny J.L."/>
            <person name="Pesce C."/>
            <person name="Davis I."/>
            <person name="Kleiner V."/>
            <person name="Tisa L."/>
        </authorList>
    </citation>
    <scope>NUCLEOTIDE SEQUENCE [LARGE SCALE GENOMIC DNA]</scope>
    <source>
        <strain evidence="6 7">4R-31</strain>
    </source>
</reference>